<dbReference type="InterPro" id="IPR011990">
    <property type="entry name" value="TPR-like_helical_dom_sf"/>
</dbReference>
<sequence>MKHIHIQWTCIIALLLVIGVSCEDLDELNINPNGVDPETADLNLLLPTTITSLGQNITSLGFGDIAGVMQHTQKDGWSGGHNDYDWDNLSHNWAGWYGILRNNEEMYHKAVDGNYIFHQGAALVLRAYAFGMISDLWGAAPYDEALKAEEGSQFFKPKYNKQLDIYTSLLSDLEAANNLLSNPQSSYSNIDPSQDLLFEGDVSKWQKFSNSLALRYYMRLSAKEPDIAKNGISKIITNPDTYPLILSTSDDANIAYSGNSPGDSWPTTEAFKADPSSNYMRVKMCATFVDTLLKYEDPRIGVWANKVGIPLELVPGEDVDQIVNGVRQVSSDVVQKYENDFKEDQVEVNFNPNYVGIPVQINSAGFYNMNPSIPQGVYNPHVSQLADMYKESTGDLLQMRLISAAEVHMILAEAASYGWISSAPEDHYSAGIRESLRAWKVGDQFDAYMERVPYRGLESIITQKWVASWSAAAESWFDYRRTGLPKLETGPSAKRKALPLRFYYHADAEIAKNKSNADEAISWLQPTEFKGQDQTNNSAWSKTWLLQGTGKPY</sequence>
<protein>
    <submittedName>
        <fullName evidence="1">SusD/RagB family nutrient-binding outer membrane lipoprotein</fullName>
    </submittedName>
</protein>
<keyword evidence="2" id="KW-1185">Reference proteome</keyword>
<keyword evidence="1" id="KW-0449">Lipoprotein</keyword>
<accession>A0A953HJG3</accession>
<dbReference type="SUPFAM" id="SSF48452">
    <property type="entry name" value="TPR-like"/>
    <property type="match status" value="1"/>
</dbReference>
<dbReference type="EMBL" id="JAHVHU010000002">
    <property type="protein sequence ID" value="MBY5956842.1"/>
    <property type="molecule type" value="Genomic_DNA"/>
</dbReference>
<dbReference type="Gene3D" id="1.25.40.390">
    <property type="match status" value="1"/>
</dbReference>
<comment type="caution">
    <text evidence="1">The sequence shown here is derived from an EMBL/GenBank/DDBJ whole genome shotgun (WGS) entry which is preliminary data.</text>
</comment>
<evidence type="ECO:0000313" key="2">
    <source>
        <dbReference type="Proteomes" id="UP000753961"/>
    </source>
</evidence>
<dbReference type="Pfam" id="PF12771">
    <property type="entry name" value="SusD-like_2"/>
    <property type="match status" value="1"/>
</dbReference>
<dbReference type="RefSeq" id="WP_222578362.1">
    <property type="nucleotide sequence ID" value="NZ_JAHVHU010000002.1"/>
</dbReference>
<dbReference type="PROSITE" id="PS51257">
    <property type="entry name" value="PROKAR_LIPOPROTEIN"/>
    <property type="match status" value="1"/>
</dbReference>
<dbReference type="Proteomes" id="UP000753961">
    <property type="component" value="Unassembled WGS sequence"/>
</dbReference>
<dbReference type="AlphaFoldDB" id="A0A953HJG3"/>
<reference evidence="1" key="1">
    <citation type="submission" date="2021-06" db="EMBL/GenBank/DDBJ databases">
        <title>44 bacteria genomes isolated from Dapeng, Shenzhen.</title>
        <authorList>
            <person name="Zheng W."/>
            <person name="Yu S."/>
            <person name="Huang Y."/>
        </authorList>
    </citation>
    <scope>NUCLEOTIDE SEQUENCE</scope>
    <source>
        <strain evidence="1">DP5N28-2</strain>
    </source>
</reference>
<gene>
    <name evidence="1" type="ORF">KUV50_01760</name>
</gene>
<dbReference type="InterPro" id="IPR041662">
    <property type="entry name" value="SusD-like_2"/>
</dbReference>
<proteinExistence type="predicted"/>
<evidence type="ECO:0000313" key="1">
    <source>
        <dbReference type="EMBL" id="MBY5956842.1"/>
    </source>
</evidence>
<name>A0A953HJG3_9BACT</name>
<organism evidence="1 2">
    <name type="scientific">Membranihabitans marinus</name>
    <dbReference type="NCBI Taxonomy" id="1227546"/>
    <lineage>
        <taxon>Bacteria</taxon>
        <taxon>Pseudomonadati</taxon>
        <taxon>Bacteroidota</taxon>
        <taxon>Saprospiria</taxon>
        <taxon>Saprospirales</taxon>
        <taxon>Saprospiraceae</taxon>
        <taxon>Membranihabitans</taxon>
    </lineage>
</organism>